<dbReference type="AlphaFoldDB" id="A0AAV2SWR7"/>
<evidence type="ECO:0000313" key="3">
    <source>
        <dbReference type="EMBL" id="CAL4247784.1"/>
    </source>
</evidence>
<reference evidence="3 4" key="1">
    <citation type="submission" date="2024-05" db="EMBL/GenBank/DDBJ databases">
        <authorList>
            <person name="Wallberg A."/>
        </authorList>
    </citation>
    <scope>NUCLEOTIDE SEQUENCE [LARGE SCALE GENOMIC DNA]</scope>
</reference>
<dbReference type="InterPro" id="IPR001304">
    <property type="entry name" value="C-type_lectin-like"/>
</dbReference>
<dbReference type="PROSITE" id="PS50041">
    <property type="entry name" value="C_TYPE_LECTIN_2"/>
    <property type="match status" value="2"/>
</dbReference>
<comment type="caution">
    <text evidence="3">The sequence shown here is derived from an EMBL/GenBank/DDBJ whole genome shotgun (WGS) entry which is preliminary data.</text>
</comment>
<dbReference type="PANTHER" id="PTHR22801:SF63">
    <property type="entry name" value="C-TYPE LECTIN DOMAIN-CONTAINING PROTEIN"/>
    <property type="match status" value="1"/>
</dbReference>
<dbReference type="InterPro" id="IPR050801">
    <property type="entry name" value="Ca-Dep_Lectins_ImmuneDev"/>
</dbReference>
<dbReference type="CDD" id="cd00037">
    <property type="entry name" value="CLECT"/>
    <property type="match status" value="1"/>
</dbReference>
<gene>
    <name evidence="3" type="ORF">MNOR_LOCUS41339</name>
</gene>
<evidence type="ECO:0000259" key="2">
    <source>
        <dbReference type="PROSITE" id="PS50041"/>
    </source>
</evidence>
<dbReference type="EMBL" id="CAXKWB010148965">
    <property type="protein sequence ID" value="CAL4247784.1"/>
    <property type="molecule type" value="Genomic_DNA"/>
</dbReference>
<evidence type="ECO:0000313" key="4">
    <source>
        <dbReference type="Proteomes" id="UP001497623"/>
    </source>
</evidence>
<dbReference type="SUPFAM" id="SSF56436">
    <property type="entry name" value="C-type lectin-like"/>
    <property type="match status" value="2"/>
</dbReference>
<dbReference type="InterPro" id="IPR016186">
    <property type="entry name" value="C-type_lectin-like/link_sf"/>
</dbReference>
<feature type="non-terminal residue" evidence="3">
    <location>
        <position position="1"/>
    </location>
</feature>
<accession>A0AAV2SWR7</accession>
<dbReference type="Gene3D" id="3.10.100.10">
    <property type="entry name" value="Mannose-Binding Protein A, subunit A"/>
    <property type="match status" value="2"/>
</dbReference>
<proteinExistence type="predicted"/>
<feature type="domain" description="C-type lectin" evidence="2">
    <location>
        <begin position="47"/>
        <end position="178"/>
    </location>
</feature>
<protein>
    <recommendedName>
        <fullName evidence="2">C-type lectin domain-containing protein</fullName>
    </recommendedName>
</protein>
<sequence>SSNMCYKLCLLILAVVGLPDILSSANCENTGKYNNTSSWCESPFQLLNKGCYFLSDDQMDFDGAAANCKSLTHGHIYEVILAMLENDKDDDQALLNAVTELDKIFWVGGKTDDGISWTWPNGQDIYLKAPFWDVHEPNEVGNNCTAAQRNTHNDTLTTVIRSYIYDHNCNDSINFICQKIKCPADFIKIGNYCYLQSWNYGLPELSWQDARDYCLSLDVHEGFYGDLAVLGLEGQHDYQLMNYIMVNNVNHPWIGASLSNECSYQWIDGRELPLESSYWIYDQPLCGDFNSIALYHANYSRTSLASNIDYQSKPFICQMFKNTKKANLP</sequence>
<keyword evidence="1" id="KW-0732">Signal</keyword>
<dbReference type="Proteomes" id="UP001497623">
    <property type="component" value="Unassembled WGS sequence"/>
</dbReference>
<feature type="signal peptide" evidence="1">
    <location>
        <begin position="1"/>
        <end position="24"/>
    </location>
</feature>
<feature type="chain" id="PRO_5043729982" description="C-type lectin domain-containing protein" evidence="1">
    <location>
        <begin position="25"/>
        <end position="329"/>
    </location>
</feature>
<feature type="domain" description="C-type lectin" evidence="2">
    <location>
        <begin position="189"/>
        <end position="284"/>
    </location>
</feature>
<dbReference type="Pfam" id="PF00059">
    <property type="entry name" value="Lectin_C"/>
    <property type="match status" value="1"/>
</dbReference>
<evidence type="ECO:0000256" key="1">
    <source>
        <dbReference type="SAM" id="SignalP"/>
    </source>
</evidence>
<dbReference type="PANTHER" id="PTHR22801">
    <property type="entry name" value="LITHOSTATHINE"/>
    <property type="match status" value="1"/>
</dbReference>
<name>A0AAV2SWR7_MEGNR</name>
<organism evidence="3 4">
    <name type="scientific">Meganyctiphanes norvegica</name>
    <name type="common">Northern krill</name>
    <name type="synonym">Thysanopoda norvegica</name>
    <dbReference type="NCBI Taxonomy" id="48144"/>
    <lineage>
        <taxon>Eukaryota</taxon>
        <taxon>Metazoa</taxon>
        <taxon>Ecdysozoa</taxon>
        <taxon>Arthropoda</taxon>
        <taxon>Crustacea</taxon>
        <taxon>Multicrustacea</taxon>
        <taxon>Malacostraca</taxon>
        <taxon>Eumalacostraca</taxon>
        <taxon>Eucarida</taxon>
        <taxon>Euphausiacea</taxon>
        <taxon>Euphausiidae</taxon>
        <taxon>Meganyctiphanes</taxon>
    </lineage>
</organism>
<keyword evidence="4" id="KW-1185">Reference proteome</keyword>
<dbReference type="InterPro" id="IPR016187">
    <property type="entry name" value="CTDL_fold"/>
</dbReference>
<dbReference type="SMART" id="SM00034">
    <property type="entry name" value="CLECT"/>
    <property type="match status" value="2"/>
</dbReference>